<evidence type="ECO:0000313" key="1">
    <source>
        <dbReference type="EMBL" id="AOM40219.1"/>
    </source>
</evidence>
<reference evidence="2 4" key="2">
    <citation type="journal article" date="2017" name="Nat. Microbiol.">
        <title>Natural product diversity associated with the nematode symbionts Photorhabdus and Xenorhabdus.</title>
        <authorList>
            <person name="Tobias N.J."/>
            <person name="Wolff H."/>
            <person name="Djahanschiri B."/>
            <person name="Grundmann F."/>
            <person name="Kronenwerth M."/>
            <person name="Shi Y.M."/>
            <person name="Simonyi S."/>
            <person name="Grun P."/>
            <person name="Shapiro-Ilan D."/>
            <person name="Pidot S.J."/>
            <person name="Stinear T.P."/>
            <person name="Ebersberger I."/>
            <person name="Bode H.B."/>
        </authorList>
    </citation>
    <scope>NUCLEOTIDE SEQUENCE [LARGE SCALE GENOMIC DNA]</scope>
    <source>
        <strain evidence="2 4">DSM 17903</strain>
    </source>
</reference>
<evidence type="ECO:0000313" key="4">
    <source>
        <dbReference type="Proteomes" id="UP000225433"/>
    </source>
</evidence>
<name>A0A2G0Q239_XENHO</name>
<dbReference type="Proteomes" id="UP000094600">
    <property type="component" value="Chromosome"/>
</dbReference>
<dbReference type="Pfam" id="PF10765">
    <property type="entry name" value="Phage_P22_NinX"/>
    <property type="match status" value="1"/>
</dbReference>
<proteinExistence type="predicted"/>
<reference evidence="1 3" key="1">
    <citation type="submission" date="2016-06" db="EMBL/GenBank/DDBJ databases">
        <title>Bacterial characters and pathogenicity of Xenorhabdus hominickii from an entomopathogenic nematode, Steinernema monticolum.</title>
        <authorList>
            <person name="Park Y."/>
            <person name="Kim Y."/>
        </authorList>
    </citation>
    <scope>NUCLEOTIDE SEQUENCE [LARGE SCALE GENOMIC DNA]</scope>
    <source>
        <strain evidence="1 3">ANU1</strain>
    </source>
</reference>
<evidence type="ECO:0000313" key="2">
    <source>
        <dbReference type="EMBL" id="PHM53275.1"/>
    </source>
</evidence>
<protein>
    <submittedName>
        <fullName evidence="2">Uncharacterized protein</fullName>
    </submittedName>
</protein>
<organism evidence="2 4">
    <name type="scientific">Xenorhabdus hominickii</name>
    <dbReference type="NCBI Taxonomy" id="351679"/>
    <lineage>
        <taxon>Bacteria</taxon>
        <taxon>Pseudomonadati</taxon>
        <taxon>Pseudomonadota</taxon>
        <taxon>Gammaproteobacteria</taxon>
        <taxon>Enterobacterales</taxon>
        <taxon>Morganellaceae</taxon>
        <taxon>Xenorhabdus</taxon>
    </lineage>
</organism>
<gene>
    <name evidence="1" type="ORF">A9255_06275</name>
    <name evidence="2" type="ORF">Xhom_04170</name>
</gene>
<sequence length="106" mass="12212">MDYSELSDFEINKRVAEYIGITPDNIFDKENVIFRPFGNDKFENFDPCNNPYDAMPIIIENGISLIFEKGKFEFATNDGDIECSLDNPYKAAMVIFLHIKGMENEI</sequence>
<dbReference type="EMBL" id="NJAI01000007">
    <property type="protein sequence ID" value="PHM53275.1"/>
    <property type="molecule type" value="Genomic_DNA"/>
</dbReference>
<dbReference type="KEGG" id="xho:A9255_06275"/>
<dbReference type="InterPro" id="IPR019701">
    <property type="entry name" value="Phage_P22_NinX"/>
</dbReference>
<keyword evidence="3" id="KW-1185">Reference proteome</keyword>
<accession>A0A2G0Q239</accession>
<dbReference type="Proteomes" id="UP000225433">
    <property type="component" value="Unassembled WGS sequence"/>
</dbReference>
<dbReference type="EMBL" id="CP016176">
    <property type="protein sequence ID" value="AOM40219.1"/>
    <property type="molecule type" value="Genomic_DNA"/>
</dbReference>
<dbReference type="AlphaFoldDB" id="A0A2G0Q239"/>
<evidence type="ECO:0000313" key="3">
    <source>
        <dbReference type="Proteomes" id="UP000094600"/>
    </source>
</evidence>
<dbReference type="STRING" id="351679.A9255_06275"/>